<name>A0ABV9L4H7_9BACT</name>
<evidence type="ECO:0000313" key="9">
    <source>
        <dbReference type="EMBL" id="MFC4676688.1"/>
    </source>
</evidence>
<dbReference type="InterPro" id="IPR003838">
    <property type="entry name" value="ABC3_permease_C"/>
</dbReference>
<feature type="transmembrane region" description="Helical" evidence="6">
    <location>
        <begin position="330"/>
        <end position="356"/>
    </location>
</feature>
<keyword evidence="3 6" id="KW-0812">Transmembrane</keyword>
<evidence type="ECO:0000256" key="3">
    <source>
        <dbReference type="ARBA" id="ARBA00022692"/>
    </source>
</evidence>
<dbReference type="RefSeq" id="WP_380001165.1">
    <property type="nucleotide sequence ID" value="NZ_JBHSGN010000156.1"/>
</dbReference>
<feature type="transmembrane region" description="Helical" evidence="6">
    <location>
        <begin position="286"/>
        <end position="310"/>
    </location>
</feature>
<evidence type="ECO:0000259" key="8">
    <source>
        <dbReference type="Pfam" id="PF12704"/>
    </source>
</evidence>
<keyword evidence="5 6" id="KW-0472">Membrane</keyword>
<evidence type="ECO:0000313" key="10">
    <source>
        <dbReference type="Proteomes" id="UP001596023"/>
    </source>
</evidence>
<organism evidence="9 10">
    <name type="scientific">Dysgonomonas termitidis</name>
    <dbReference type="NCBI Taxonomy" id="1516126"/>
    <lineage>
        <taxon>Bacteria</taxon>
        <taxon>Pseudomonadati</taxon>
        <taxon>Bacteroidota</taxon>
        <taxon>Bacteroidia</taxon>
        <taxon>Bacteroidales</taxon>
        <taxon>Dysgonomonadaceae</taxon>
        <taxon>Dysgonomonas</taxon>
    </lineage>
</organism>
<evidence type="ECO:0000256" key="1">
    <source>
        <dbReference type="ARBA" id="ARBA00004651"/>
    </source>
</evidence>
<proteinExistence type="predicted"/>
<dbReference type="Pfam" id="PF12704">
    <property type="entry name" value="MacB_PCD"/>
    <property type="match status" value="1"/>
</dbReference>
<sequence>MKAIFSNFIYTIKKFRVSGILNILGLTAAFAAFLIIAIQVDFEYSFEKCHSNAGRIYRVEGTNFRTGEDWPIHSRPFTAAVIASSPHIIAGTLINPYIDEFYVTVDEGNIQRGFKEAFTTCNTGIVKMFDFKMLEGQADCLKNPENVMIPKSIARKMFGDKQAVGKQLNLTGSLWSKQDKGFLIIGGVFEDFPDNTQLKNCIYTAIAENYAISDWGSSNYFCYILLDNNVSPQEIADNFNKNFDFTKTFNEDNETGIKLTPLPAVYFQNSDPSGKFVKSGSETTPLLLITIGIIIIVIAIINYTNFNMALSPMRMRSINTRKILGSTNTYLRLGIISEGIIMSFISFLLAIVVIVILDKSNALPFIHAGINPAKNIFPTVMTGLIAVVAGIIAGIRPAYYMTSYSPALALKGNFGLSPSGRKLRTILIGFQFLASIVLIITSFFVYKQNLFMQKYALGYNTENIAVVELPQSIAWKDKNSFTAALKDNPVIIDVAFSHQKFGASDNYRSWGAKYKDESIGFYSLSVSWNFLDVMNIKVKEGRMPDESVKNDSVVSYIINSNLQKKYDIKPGEIIDVEWSRTHRQNNDGRVLGVIDDVKFRSLRNRSEDMAFVFNDGNLQPYSYIRIKAGADIRQAVSYIEKTISEFDPAYPVKIEFYDQVFNNLYKQEISTEATISIFSMLAVIISIVGVFGIAMFECEYKRKEIGVRKILGSDEFEILILFNKNYLLIFIICFIISIPVSHCILNRWLENFTYKTPLEWWGFVLAGIPILLIIILTVSWQSWRAATVNPVDSLKNE</sequence>
<dbReference type="Pfam" id="PF02687">
    <property type="entry name" value="FtsX"/>
    <property type="match status" value="2"/>
</dbReference>
<dbReference type="PANTHER" id="PTHR30572:SF18">
    <property type="entry name" value="ABC-TYPE MACROLIDE FAMILY EXPORT SYSTEM PERMEASE COMPONENT 2"/>
    <property type="match status" value="1"/>
</dbReference>
<keyword evidence="2" id="KW-1003">Cell membrane</keyword>
<feature type="transmembrane region" description="Helical" evidence="6">
    <location>
        <begin position="20"/>
        <end position="40"/>
    </location>
</feature>
<comment type="caution">
    <text evidence="9">The sequence shown here is derived from an EMBL/GenBank/DDBJ whole genome shotgun (WGS) entry which is preliminary data.</text>
</comment>
<feature type="transmembrane region" description="Helical" evidence="6">
    <location>
        <begin position="426"/>
        <end position="446"/>
    </location>
</feature>
<protein>
    <submittedName>
        <fullName evidence="9">FtsX-like permease family protein</fullName>
    </submittedName>
</protein>
<comment type="subcellular location">
    <subcellularLocation>
        <location evidence="1">Cell membrane</location>
        <topology evidence="1">Multi-pass membrane protein</topology>
    </subcellularLocation>
</comment>
<keyword evidence="10" id="KW-1185">Reference proteome</keyword>
<feature type="domain" description="ABC3 transporter permease C-terminal" evidence="7">
    <location>
        <begin position="290"/>
        <end position="405"/>
    </location>
</feature>
<dbReference type="EMBL" id="JBHSGN010000156">
    <property type="protein sequence ID" value="MFC4676688.1"/>
    <property type="molecule type" value="Genomic_DNA"/>
</dbReference>
<evidence type="ECO:0000256" key="6">
    <source>
        <dbReference type="SAM" id="Phobius"/>
    </source>
</evidence>
<feature type="domain" description="MacB-like periplasmic core" evidence="8">
    <location>
        <begin position="20"/>
        <end position="239"/>
    </location>
</feature>
<feature type="transmembrane region" description="Helical" evidence="6">
    <location>
        <begin position="675"/>
        <end position="696"/>
    </location>
</feature>
<dbReference type="InterPro" id="IPR050250">
    <property type="entry name" value="Macrolide_Exporter_MacB"/>
</dbReference>
<evidence type="ECO:0000256" key="5">
    <source>
        <dbReference type="ARBA" id="ARBA00023136"/>
    </source>
</evidence>
<accession>A0ABV9L4H7</accession>
<keyword evidence="4 6" id="KW-1133">Transmembrane helix</keyword>
<dbReference type="Proteomes" id="UP001596023">
    <property type="component" value="Unassembled WGS sequence"/>
</dbReference>
<dbReference type="PANTHER" id="PTHR30572">
    <property type="entry name" value="MEMBRANE COMPONENT OF TRANSPORTER-RELATED"/>
    <property type="match status" value="1"/>
</dbReference>
<feature type="transmembrane region" description="Helical" evidence="6">
    <location>
        <begin position="376"/>
        <end position="395"/>
    </location>
</feature>
<feature type="transmembrane region" description="Helical" evidence="6">
    <location>
        <begin position="716"/>
        <end position="740"/>
    </location>
</feature>
<evidence type="ECO:0000259" key="7">
    <source>
        <dbReference type="Pfam" id="PF02687"/>
    </source>
</evidence>
<feature type="domain" description="ABC3 transporter permease C-terminal" evidence="7">
    <location>
        <begin position="677"/>
        <end position="790"/>
    </location>
</feature>
<reference evidence="10" key="1">
    <citation type="journal article" date="2019" name="Int. J. Syst. Evol. Microbiol.">
        <title>The Global Catalogue of Microorganisms (GCM) 10K type strain sequencing project: providing services to taxonomists for standard genome sequencing and annotation.</title>
        <authorList>
            <consortium name="The Broad Institute Genomics Platform"/>
            <consortium name="The Broad Institute Genome Sequencing Center for Infectious Disease"/>
            <person name="Wu L."/>
            <person name="Ma J."/>
        </authorList>
    </citation>
    <scope>NUCLEOTIDE SEQUENCE [LARGE SCALE GENOMIC DNA]</scope>
    <source>
        <strain evidence="10">CCUG 66188</strain>
    </source>
</reference>
<gene>
    <name evidence="9" type="ORF">ACFO6W_23690</name>
</gene>
<evidence type="ECO:0000256" key="2">
    <source>
        <dbReference type="ARBA" id="ARBA00022475"/>
    </source>
</evidence>
<evidence type="ECO:0000256" key="4">
    <source>
        <dbReference type="ARBA" id="ARBA00022989"/>
    </source>
</evidence>
<feature type="transmembrane region" description="Helical" evidence="6">
    <location>
        <begin position="760"/>
        <end position="780"/>
    </location>
</feature>
<dbReference type="InterPro" id="IPR025857">
    <property type="entry name" value="MacB_PCD"/>
</dbReference>